<evidence type="ECO:0000313" key="2">
    <source>
        <dbReference type="Proteomes" id="UP000805193"/>
    </source>
</evidence>
<accession>A0AC60Q4E1</accession>
<dbReference type="EMBL" id="JABSTQ010009506">
    <property type="protein sequence ID" value="KAG0428598.1"/>
    <property type="molecule type" value="Genomic_DNA"/>
</dbReference>
<dbReference type="Proteomes" id="UP000805193">
    <property type="component" value="Unassembled WGS sequence"/>
</dbReference>
<name>A0AC60Q4E1_IXOPE</name>
<evidence type="ECO:0000313" key="1">
    <source>
        <dbReference type="EMBL" id="KAG0428598.1"/>
    </source>
</evidence>
<organism evidence="1 2">
    <name type="scientific">Ixodes persulcatus</name>
    <name type="common">Taiga tick</name>
    <dbReference type="NCBI Taxonomy" id="34615"/>
    <lineage>
        <taxon>Eukaryota</taxon>
        <taxon>Metazoa</taxon>
        <taxon>Ecdysozoa</taxon>
        <taxon>Arthropoda</taxon>
        <taxon>Chelicerata</taxon>
        <taxon>Arachnida</taxon>
        <taxon>Acari</taxon>
        <taxon>Parasitiformes</taxon>
        <taxon>Ixodida</taxon>
        <taxon>Ixodoidea</taxon>
        <taxon>Ixodidae</taxon>
        <taxon>Ixodinae</taxon>
        <taxon>Ixodes</taxon>
    </lineage>
</organism>
<comment type="caution">
    <text evidence="1">The sequence shown here is derived from an EMBL/GenBank/DDBJ whole genome shotgun (WGS) entry which is preliminary data.</text>
</comment>
<sequence length="205" mass="22671">PNPDLTYLKLRAMRRKAQRRSLITSRQEDIQRNRKLDAAFRKHTYRLQRRQWRRRCESLHSPGGGRRAWHMARVLAGHAVPCSPALGLAVIHNITVAQAVEHLADEVTSIPAPPSGFAVISTAGTVPTTLTIADSDFTMGELHHALRRSSGKRSAPGLDGITFQALRNLAAATLDNINDIWRSSVLPPAWLQSVVVPIHKPGKPI</sequence>
<feature type="non-terminal residue" evidence="1">
    <location>
        <position position="1"/>
    </location>
</feature>
<protein>
    <submittedName>
        <fullName evidence="1">Uncharacterized protein</fullName>
    </submittedName>
</protein>
<keyword evidence="2" id="KW-1185">Reference proteome</keyword>
<feature type="non-terminal residue" evidence="1">
    <location>
        <position position="205"/>
    </location>
</feature>
<reference evidence="1 2" key="1">
    <citation type="journal article" date="2020" name="Cell">
        <title>Large-Scale Comparative Analyses of Tick Genomes Elucidate Their Genetic Diversity and Vector Capacities.</title>
        <authorList>
            <consortium name="Tick Genome and Microbiome Consortium (TIGMIC)"/>
            <person name="Jia N."/>
            <person name="Wang J."/>
            <person name="Shi W."/>
            <person name="Du L."/>
            <person name="Sun Y."/>
            <person name="Zhan W."/>
            <person name="Jiang J.F."/>
            <person name="Wang Q."/>
            <person name="Zhang B."/>
            <person name="Ji P."/>
            <person name="Bell-Sakyi L."/>
            <person name="Cui X.M."/>
            <person name="Yuan T.T."/>
            <person name="Jiang B.G."/>
            <person name="Yang W.F."/>
            <person name="Lam T.T."/>
            <person name="Chang Q.C."/>
            <person name="Ding S.J."/>
            <person name="Wang X.J."/>
            <person name="Zhu J.G."/>
            <person name="Ruan X.D."/>
            <person name="Zhao L."/>
            <person name="Wei J.T."/>
            <person name="Ye R.Z."/>
            <person name="Que T.C."/>
            <person name="Du C.H."/>
            <person name="Zhou Y.H."/>
            <person name="Cheng J.X."/>
            <person name="Dai P.F."/>
            <person name="Guo W.B."/>
            <person name="Han X.H."/>
            <person name="Huang E.J."/>
            <person name="Li L.F."/>
            <person name="Wei W."/>
            <person name="Gao Y.C."/>
            <person name="Liu J.Z."/>
            <person name="Shao H.Z."/>
            <person name="Wang X."/>
            <person name="Wang C.C."/>
            <person name="Yang T.C."/>
            <person name="Huo Q.B."/>
            <person name="Li W."/>
            <person name="Chen H.Y."/>
            <person name="Chen S.E."/>
            <person name="Zhou L.G."/>
            <person name="Ni X.B."/>
            <person name="Tian J.H."/>
            <person name="Sheng Y."/>
            <person name="Liu T."/>
            <person name="Pan Y.S."/>
            <person name="Xia L.Y."/>
            <person name="Li J."/>
            <person name="Zhao F."/>
            <person name="Cao W.C."/>
        </authorList>
    </citation>
    <scope>NUCLEOTIDE SEQUENCE [LARGE SCALE GENOMIC DNA]</scope>
    <source>
        <strain evidence="1">Iper-2018</strain>
    </source>
</reference>
<proteinExistence type="predicted"/>
<gene>
    <name evidence="1" type="ORF">HPB47_024432</name>
</gene>